<evidence type="ECO:0000313" key="3">
    <source>
        <dbReference type="Proteomes" id="UP000095621"/>
    </source>
</evidence>
<dbReference type="Proteomes" id="UP000095621">
    <property type="component" value="Unassembled WGS sequence"/>
</dbReference>
<dbReference type="Proteomes" id="UP000481964">
    <property type="component" value="Unassembled WGS sequence"/>
</dbReference>
<dbReference type="InterPro" id="IPR031707">
    <property type="entry name" value="AbiGii_2"/>
</dbReference>
<dbReference type="OrthoDB" id="2514209at2"/>
<proteinExistence type="predicted"/>
<protein>
    <submittedName>
        <fullName evidence="1">Uncharacterized protein</fullName>
    </submittedName>
</protein>
<gene>
    <name evidence="1" type="ORF">ERS852490_00453</name>
    <name evidence="2" type="ORF">GKE48_04905</name>
</gene>
<accession>A0A174YJN0</accession>
<dbReference type="EMBL" id="CZBU01000001">
    <property type="protein sequence ID" value="CUQ75335.1"/>
    <property type="molecule type" value="Genomic_DNA"/>
</dbReference>
<dbReference type="RefSeq" id="WP_055214361.1">
    <property type="nucleotide sequence ID" value="NZ_CZBU01000001.1"/>
</dbReference>
<evidence type="ECO:0000313" key="2">
    <source>
        <dbReference type="EMBL" id="MSC56795.1"/>
    </source>
</evidence>
<name>A0A174YJN0_9FIRM</name>
<dbReference type="EMBL" id="WKRD01000003">
    <property type="protein sequence ID" value="MSC56795.1"/>
    <property type="molecule type" value="Genomic_DNA"/>
</dbReference>
<reference evidence="1 3" key="1">
    <citation type="submission" date="2015-09" db="EMBL/GenBank/DDBJ databases">
        <authorList>
            <consortium name="Pathogen Informatics"/>
        </authorList>
    </citation>
    <scope>NUCLEOTIDE SEQUENCE [LARGE SCALE GENOMIC DNA]</scope>
    <source>
        <strain evidence="1 3">2789STDY5834875</strain>
    </source>
</reference>
<dbReference type="Pfam" id="PF16873">
    <property type="entry name" value="AbiGii_2"/>
    <property type="match status" value="1"/>
</dbReference>
<evidence type="ECO:0000313" key="1">
    <source>
        <dbReference type="EMBL" id="CUQ75335.1"/>
    </source>
</evidence>
<dbReference type="AlphaFoldDB" id="A0A174YJN0"/>
<sequence length="380" mass="43994">MIADFYDTFNKETDDDIPQEVLEVLSEKLPSNFTYYKRDDGTYFVGPRRECLHETMSLSTIIDKEFIDSQLKDIPRDKWLEYIYRMQLKIPVKSASIGNKEKKIPLENTVGNPLEDPPKLCETYMYPEPFPPAKDIIFETIEGDIVALSVERKPYPSFEESFFTNINFPALQIKFYVSEKDANSRVDYTITPTKAECVSDAIAAIHVFQGLCNGTVKINGKMISQPAVDVKNLNIEQWNDSIKFWETARKLEQKLGVTFNPGAEFTEEDARFFAYLNQSILNDKEIIWEHPFDHFHVGGFKDKKGELEKVIGKEKISTEFKEGPIHAELLGAVFDIYSHTKMYDFIITNIQWDDDKKEAAEIYISDPVDGKWKLSRKYYV</sequence>
<reference evidence="2 4" key="2">
    <citation type="journal article" date="2019" name="Nat. Med.">
        <title>A library of human gut bacterial isolates paired with longitudinal multiomics data enables mechanistic microbiome research.</title>
        <authorList>
            <person name="Poyet M."/>
            <person name="Groussin M."/>
            <person name="Gibbons S.M."/>
            <person name="Avila-Pacheco J."/>
            <person name="Jiang X."/>
            <person name="Kearney S.M."/>
            <person name="Perrotta A.R."/>
            <person name="Berdy B."/>
            <person name="Zhao S."/>
            <person name="Lieberman T.D."/>
            <person name="Swanson P.K."/>
            <person name="Smith M."/>
            <person name="Roesemann S."/>
            <person name="Alexander J.E."/>
            <person name="Rich S.A."/>
            <person name="Livny J."/>
            <person name="Vlamakis H."/>
            <person name="Clish C."/>
            <person name="Bullock K."/>
            <person name="Deik A."/>
            <person name="Scott J."/>
            <person name="Pierce K.A."/>
            <person name="Xavier R.J."/>
            <person name="Alm E.J."/>
        </authorList>
    </citation>
    <scope>NUCLEOTIDE SEQUENCE [LARGE SCALE GENOMIC DNA]</scope>
    <source>
        <strain evidence="2 4">BIOML-A1</strain>
    </source>
</reference>
<organism evidence="1 3">
    <name type="scientific">Lachnospira eligens</name>
    <dbReference type="NCBI Taxonomy" id="39485"/>
    <lineage>
        <taxon>Bacteria</taxon>
        <taxon>Bacillati</taxon>
        <taxon>Bacillota</taxon>
        <taxon>Clostridia</taxon>
        <taxon>Lachnospirales</taxon>
        <taxon>Lachnospiraceae</taxon>
        <taxon>Lachnospira</taxon>
    </lineage>
</organism>
<evidence type="ECO:0000313" key="4">
    <source>
        <dbReference type="Proteomes" id="UP000481964"/>
    </source>
</evidence>